<dbReference type="EMBL" id="JBFALK010000021">
    <property type="protein sequence ID" value="MEV0973268.1"/>
    <property type="molecule type" value="Genomic_DNA"/>
</dbReference>
<keyword evidence="3" id="KW-1185">Reference proteome</keyword>
<feature type="region of interest" description="Disordered" evidence="1">
    <location>
        <begin position="1"/>
        <end position="22"/>
    </location>
</feature>
<reference evidence="2 3" key="1">
    <citation type="submission" date="2024-06" db="EMBL/GenBank/DDBJ databases">
        <title>The Natural Products Discovery Center: Release of the First 8490 Sequenced Strains for Exploring Actinobacteria Biosynthetic Diversity.</title>
        <authorList>
            <person name="Kalkreuter E."/>
            <person name="Kautsar S.A."/>
            <person name="Yang D."/>
            <person name="Bader C.D."/>
            <person name="Teijaro C.N."/>
            <person name="Fluegel L."/>
            <person name="Davis C.M."/>
            <person name="Simpson J.R."/>
            <person name="Lauterbach L."/>
            <person name="Steele A.D."/>
            <person name="Gui C."/>
            <person name="Meng S."/>
            <person name="Li G."/>
            <person name="Viehrig K."/>
            <person name="Ye F."/>
            <person name="Su P."/>
            <person name="Kiefer A.F."/>
            <person name="Nichols A."/>
            <person name="Cepeda A.J."/>
            <person name="Yan W."/>
            <person name="Fan B."/>
            <person name="Jiang Y."/>
            <person name="Adhikari A."/>
            <person name="Zheng C.-J."/>
            <person name="Schuster L."/>
            <person name="Cowan T.M."/>
            <person name="Smanski M.J."/>
            <person name="Chevrette M.G."/>
            <person name="De Carvalho L.P.S."/>
            <person name="Shen B."/>
        </authorList>
    </citation>
    <scope>NUCLEOTIDE SEQUENCE [LARGE SCALE GENOMIC DNA]</scope>
    <source>
        <strain evidence="2 3">NPDC050100</strain>
    </source>
</reference>
<comment type="caution">
    <text evidence="2">The sequence shown here is derived from an EMBL/GenBank/DDBJ whole genome shotgun (WGS) entry which is preliminary data.</text>
</comment>
<name>A0ABV3GNS2_MICGL</name>
<evidence type="ECO:0000313" key="2">
    <source>
        <dbReference type="EMBL" id="MEV0973268.1"/>
    </source>
</evidence>
<dbReference type="Proteomes" id="UP001551675">
    <property type="component" value="Unassembled WGS sequence"/>
</dbReference>
<evidence type="ECO:0000256" key="1">
    <source>
        <dbReference type="SAM" id="MobiDB-lite"/>
    </source>
</evidence>
<evidence type="ECO:0000313" key="3">
    <source>
        <dbReference type="Proteomes" id="UP001551675"/>
    </source>
</evidence>
<protein>
    <submittedName>
        <fullName evidence="2">Uncharacterized protein</fullName>
    </submittedName>
</protein>
<organism evidence="2 3">
    <name type="scientific">Microtetraspora glauca</name>
    <dbReference type="NCBI Taxonomy" id="1996"/>
    <lineage>
        <taxon>Bacteria</taxon>
        <taxon>Bacillati</taxon>
        <taxon>Actinomycetota</taxon>
        <taxon>Actinomycetes</taxon>
        <taxon>Streptosporangiales</taxon>
        <taxon>Streptosporangiaceae</taxon>
        <taxon>Microtetraspora</taxon>
    </lineage>
</organism>
<feature type="region of interest" description="Disordered" evidence="1">
    <location>
        <begin position="36"/>
        <end position="68"/>
    </location>
</feature>
<accession>A0ABV3GNS2</accession>
<sequence>MYKLIASAPAQGDRGERNIRQDGDLLAIHSDLREQVRQTEGREAESSAGIGDSQSLRVAETVGADSRG</sequence>
<feature type="compositionally biased region" description="Basic and acidic residues" evidence="1">
    <location>
        <begin position="13"/>
        <end position="22"/>
    </location>
</feature>
<feature type="compositionally biased region" description="Basic and acidic residues" evidence="1">
    <location>
        <begin position="36"/>
        <end position="45"/>
    </location>
</feature>
<gene>
    <name evidence="2" type="ORF">AB0I59_32100</name>
</gene>
<proteinExistence type="predicted"/>
<dbReference type="RefSeq" id="WP_358138821.1">
    <property type="nucleotide sequence ID" value="NZ_JBFALK010000021.1"/>
</dbReference>